<sequence length="166" mass="18624">MNIILLSSKKIMIFFILFGGVYCNLISCKANEESPYKKNANNSSDANYERDAALFKSQVIALFDKSEIESPNIHYDYTEWCNKSIFLNKPLSYAQSVLQASGQKGPFLNTKVYDYYPKDSVFNGGFIIHKSLISSVTFGITFLIDAKDPEKKVIKITSCGVTTVTL</sequence>
<organism evidence="1 2">
    <name type="scientific">Duganella vulcania</name>
    <dbReference type="NCBI Taxonomy" id="2692166"/>
    <lineage>
        <taxon>Bacteria</taxon>
        <taxon>Pseudomonadati</taxon>
        <taxon>Pseudomonadota</taxon>
        <taxon>Betaproteobacteria</taxon>
        <taxon>Burkholderiales</taxon>
        <taxon>Oxalobacteraceae</taxon>
        <taxon>Telluria group</taxon>
        <taxon>Duganella</taxon>
    </lineage>
</organism>
<accession>A0A845GP57</accession>
<reference evidence="1" key="1">
    <citation type="submission" date="2019-12" db="EMBL/GenBank/DDBJ databases">
        <title>Novel species isolated from a subtropical stream in China.</title>
        <authorList>
            <person name="Lu H."/>
        </authorList>
    </citation>
    <scope>NUCLEOTIDE SEQUENCE [LARGE SCALE GENOMIC DNA]</scope>
    <source>
        <strain evidence="1">FT81W</strain>
    </source>
</reference>
<gene>
    <name evidence="1" type="ORF">GTP90_15140</name>
</gene>
<dbReference type="Proteomes" id="UP000447355">
    <property type="component" value="Unassembled WGS sequence"/>
</dbReference>
<dbReference type="EMBL" id="WWCX01000023">
    <property type="protein sequence ID" value="MYM95202.1"/>
    <property type="molecule type" value="Genomic_DNA"/>
</dbReference>
<protein>
    <submittedName>
        <fullName evidence="1">Uncharacterized protein</fullName>
    </submittedName>
</protein>
<proteinExistence type="predicted"/>
<evidence type="ECO:0000313" key="1">
    <source>
        <dbReference type="EMBL" id="MYM95202.1"/>
    </source>
</evidence>
<dbReference type="AlphaFoldDB" id="A0A845GP57"/>
<dbReference type="RefSeq" id="WP_161084333.1">
    <property type="nucleotide sequence ID" value="NZ_WWCX01000023.1"/>
</dbReference>
<evidence type="ECO:0000313" key="2">
    <source>
        <dbReference type="Proteomes" id="UP000447355"/>
    </source>
</evidence>
<comment type="caution">
    <text evidence="1">The sequence shown here is derived from an EMBL/GenBank/DDBJ whole genome shotgun (WGS) entry which is preliminary data.</text>
</comment>
<name>A0A845GP57_9BURK</name>